<dbReference type="Proteomes" id="UP001295444">
    <property type="component" value="Chromosome 05"/>
</dbReference>
<sequence length="173" mass="18794">MPPQEAMMETYQRTAQIPCTRAGSRMTVGSLRKAGDVLHNQRELGRSEEVKSGLLTTLVVGERKAQKQSKTNKLDKGKYVPRREATEQMQSQNASKGKQTCGPITVSGGGAESRRTLLSPVGRTRRYEEDGSGETATCVSGPARRVLASDRKKPQAPAGSYWSSGSQRRQPSG</sequence>
<accession>A0AAD1S7A1</accession>
<proteinExistence type="predicted"/>
<dbReference type="EMBL" id="OW240916">
    <property type="protein sequence ID" value="CAH2293669.1"/>
    <property type="molecule type" value="Genomic_DNA"/>
</dbReference>
<feature type="compositionally biased region" description="Basic and acidic residues" evidence="1">
    <location>
        <begin position="72"/>
        <end position="86"/>
    </location>
</feature>
<organism evidence="2 3">
    <name type="scientific">Pelobates cultripes</name>
    <name type="common">Western spadefoot toad</name>
    <dbReference type="NCBI Taxonomy" id="61616"/>
    <lineage>
        <taxon>Eukaryota</taxon>
        <taxon>Metazoa</taxon>
        <taxon>Chordata</taxon>
        <taxon>Craniata</taxon>
        <taxon>Vertebrata</taxon>
        <taxon>Euteleostomi</taxon>
        <taxon>Amphibia</taxon>
        <taxon>Batrachia</taxon>
        <taxon>Anura</taxon>
        <taxon>Pelobatoidea</taxon>
        <taxon>Pelobatidae</taxon>
        <taxon>Pelobates</taxon>
    </lineage>
</organism>
<name>A0AAD1S7A1_PELCU</name>
<dbReference type="AlphaFoldDB" id="A0AAD1S7A1"/>
<reference evidence="2" key="1">
    <citation type="submission" date="2022-03" db="EMBL/GenBank/DDBJ databases">
        <authorList>
            <person name="Alioto T."/>
            <person name="Alioto T."/>
            <person name="Gomez Garrido J."/>
        </authorList>
    </citation>
    <scope>NUCLEOTIDE SEQUENCE</scope>
</reference>
<gene>
    <name evidence="2" type="ORF">PECUL_23A037896</name>
</gene>
<keyword evidence="3" id="KW-1185">Reference proteome</keyword>
<evidence type="ECO:0000313" key="2">
    <source>
        <dbReference type="EMBL" id="CAH2293669.1"/>
    </source>
</evidence>
<protein>
    <submittedName>
        <fullName evidence="2">Uncharacterized protein</fullName>
    </submittedName>
</protein>
<evidence type="ECO:0000313" key="3">
    <source>
        <dbReference type="Proteomes" id="UP001295444"/>
    </source>
</evidence>
<evidence type="ECO:0000256" key="1">
    <source>
        <dbReference type="SAM" id="MobiDB-lite"/>
    </source>
</evidence>
<feature type="compositionally biased region" description="Polar residues" evidence="1">
    <location>
        <begin position="87"/>
        <end position="98"/>
    </location>
</feature>
<feature type="region of interest" description="Disordered" evidence="1">
    <location>
        <begin position="62"/>
        <end position="173"/>
    </location>
</feature>
<feature type="compositionally biased region" description="Polar residues" evidence="1">
    <location>
        <begin position="161"/>
        <end position="173"/>
    </location>
</feature>